<dbReference type="PANTHER" id="PTHR32089">
    <property type="entry name" value="METHYL-ACCEPTING CHEMOTAXIS PROTEIN MCPB"/>
    <property type="match status" value="1"/>
</dbReference>
<dbReference type="RefSeq" id="WP_202834101.1">
    <property type="nucleotide sequence ID" value="NZ_JAETWB010000018.1"/>
</dbReference>
<dbReference type="Pfam" id="PF00672">
    <property type="entry name" value="HAMP"/>
    <property type="match status" value="1"/>
</dbReference>
<dbReference type="Proteomes" id="UP000660885">
    <property type="component" value="Unassembled WGS sequence"/>
</dbReference>
<feature type="domain" description="HAMP" evidence="6">
    <location>
        <begin position="83"/>
        <end position="136"/>
    </location>
</feature>
<comment type="caution">
    <text evidence="7">The sequence shown here is derived from an EMBL/GenBank/DDBJ whole genome shotgun (WGS) entry which is preliminary data.</text>
</comment>
<evidence type="ECO:0000259" key="6">
    <source>
        <dbReference type="PROSITE" id="PS50885"/>
    </source>
</evidence>
<dbReference type="SUPFAM" id="SSF58104">
    <property type="entry name" value="Methyl-accepting chemotaxis protein (MCP) signaling domain"/>
    <property type="match status" value="1"/>
</dbReference>
<dbReference type="Gene3D" id="1.10.287.950">
    <property type="entry name" value="Methyl-accepting chemotaxis protein"/>
    <property type="match status" value="1"/>
</dbReference>
<evidence type="ECO:0000256" key="3">
    <source>
        <dbReference type="PROSITE-ProRule" id="PRU00284"/>
    </source>
</evidence>
<dbReference type="PANTHER" id="PTHR32089:SF112">
    <property type="entry name" value="LYSOZYME-LIKE PROTEIN-RELATED"/>
    <property type="match status" value="1"/>
</dbReference>
<evidence type="ECO:0000259" key="5">
    <source>
        <dbReference type="PROSITE" id="PS50111"/>
    </source>
</evidence>
<evidence type="ECO:0000256" key="1">
    <source>
        <dbReference type="ARBA" id="ARBA00023224"/>
    </source>
</evidence>
<comment type="similarity">
    <text evidence="2">Belongs to the methyl-accepting chemotaxis (MCP) protein family.</text>
</comment>
<dbReference type="InterPro" id="IPR003660">
    <property type="entry name" value="HAMP_dom"/>
</dbReference>
<reference evidence="7 8" key="1">
    <citation type="submission" date="2021-01" db="EMBL/GenBank/DDBJ databases">
        <title>Belnapia mucosa sp. nov. and Belnapia arida sp. nov., isolated from the Tabernas Desert (Almeria, Spain).</title>
        <authorList>
            <person name="Molina-Menor E."/>
            <person name="Vidal-Verdu A."/>
            <person name="Calonge A."/>
            <person name="Satari L."/>
            <person name="Pereto J."/>
            <person name="Porcar M."/>
        </authorList>
    </citation>
    <scope>NUCLEOTIDE SEQUENCE [LARGE SCALE GENOMIC DNA]</scope>
    <source>
        <strain evidence="7 8">T18</strain>
    </source>
</reference>
<keyword evidence="4" id="KW-0812">Transmembrane</keyword>
<dbReference type="PROSITE" id="PS50111">
    <property type="entry name" value="CHEMOTAXIS_TRANSDUC_2"/>
    <property type="match status" value="1"/>
</dbReference>
<dbReference type="SMART" id="SM00304">
    <property type="entry name" value="HAMP"/>
    <property type="match status" value="1"/>
</dbReference>
<name>A0ABS1U9T3_9PROT</name>
<keyword evidence="1 3" id="KW-0807">Transducer</keyword>
<evidence type="ECO:0000313" key="8">
    <source>
        <dbReference type="Proteomes" id="UP000660885"/>
    </source>
</evidence>
<keyword evidence="8" id="KW-1185">Reference proteome</keyword>
<sequence length="432" mass="44010">MEWGRARASDAAVPPWPEAVPAFRSWSVPALAEIIRLRDAALDQAVADSASLADAGRAGLLLALALLLAGALAMLGAAWMLFRRVVRPIHRITGTVERIAAGELHLAVPGLGRRDELGTMAEAVETLRTASVEREAAVSARLAERAAKAEQAERVGALVRAFEAEAAAMLGTVASAATELDRTAGEMTTVAQDGMARATAVAGATGLASSNVQAVAASVEELSGSIAEVARQVGAGATVARRAADQARETDATVQGLAQAAQRIGEVVRLINDIAGQTNLLALNATIEAARAGEAGKGFAVVASEVKALAGQTARATEEIGAQIAAMQGETARTVEAIASIARIIESIDTTSAAVAAATEQQAAATCEIGRAVAEAASGTGEAATHAAGMQDEAERTGASAGHLREASGELSRQAEVMRHTVGAFLERLRAA</sequence>
<keyword evidence="4" id="KW-0472">Membrane</keyword>
<dbReference type="EMBL" id="JAETWB010000018">
    <property type="protein sequence ID" value="MBL6080875.1"/>
    <property type="molecule type" value="Genomic_DNA"/>
</dbReference>
<feature type="domain" description="Methyl-accepting transducer" evidence="5">
    <location>
        <begin position="176"/>
        <end position="398"/>
    </location>
</feature>
<accession>A0ABS1U9T3</accession>
<evidence type="ECO:0000256" key="4">
    <source>
        <dbReference type="SAM" id="Phobius"/>
    </source>
</evidence>
<evidence type="ECO:0000313" key="7">
    <source>
        <dbReference type="EMBL" id="MBL6080875.1"/>
    </source>
</evidence>
<keyword evidence="4" id="KW-1133">Transmembrane helix</keyword>
<gene>
    <name evidence="7" type="ORF">JMJ56_22945</name>
</gene>
<dbReference type="PROSITE" id="PS50885">
    <property type="entry name" value="HAMP"/>
    <property type="match status" value="1"/>
</dbReference>
<proteinExistence type="inferred from homology"/>
<dbReference type="SMART" id="SM00283">
    <property type="entry name" value="MA"/>
    <property type="match status" value="1"/>
</dbReference>
<evidence type="ECO:0000256" key="2">
    <source>
        <dbReference type="ARBA" id="ARBA00029447"/>
    </source>
</evidence>
<dbReference type="CDD" id="cd06225">
    <property type="entry name" value="HAMP"/>
    <property type="match status" value="1"/>
</dbReference>
<organism evidence="7 8">
    <name type="scientific">Belnapia arida</name>
    <dbReference type="NCBI Taxonomy" id="2804533"/>
    <lineage>
        <taxon>Bacteria</taxon>
        <taxon>Pseudomonadati</taxon>
        <taxon>Pseudomonadota</taxon>
        <taxon>Alphaproteobacteria</taxon>
        <taxon>Acetobacterales</taxon>
        <taxon>Roseomonadaceae</taxon>
        <taxon>Belnapia</taxon>
    </lineage>
</organism>
<dbReference type="InterPro" id="IPR004089">
    <property type="entry name" value="MCPsignal_dom"/>
</dbReference>
<feature type="transmembrane region" description="Helical" evidence="4">
    <location>
        <begin position="58"/>
        <end position="82"/>
    </location>
</feature>
<protein>
    <submittedName>
        <fullName evidence="7">Methyl-accepting chemotaxis protein</fullName>
    </submittedName>
</protein>
<dbReference type="Pfam" id="PF00015">
    <property type="entry name" value="MCPsignal"/>
    <property type="match status" value="1"/>
</dbReference>
<dbReference type="Gene3D" id="6.10.340.10">
    <property type="match status" value="1"/>
</dbReference>